<accession>A0A087CQ67</accession>
<keyword evidence="3 8" id="KW-0375">Hydrogen ion transport</keyword>
<dbReference type="GO" id="GO:0005886">
    <property type="term" value="C:plasma membrane"/>
    <property type="evidence" value="ECO:0007669"/>
    <property type="project" value="UniProtKB-SubCell"/>
</dbReference>
<evidence type="ECO:0000313" key="9">
    <source>
        <dbReference type="EMBL" id="KFI85417.1"/>
    </source>
</evidence>
<proteinExistence type="inferred from homology"/>
<evidence type="ECO:0000256" key="2">
    <source>
        <dbReference type="ARBA" id="ARBA00022448"/>
    </source>
</evidence>
<dbReference type="PROSITE" id="PS00389">
    <property type="entry name" value="ATPASE_DELTA"/>
    <property type="match status" value="1"/>
</dbReference>
<evidence type="ECO:0000256" key="3">
    <source>
        <dbReference type="ARBA" id="ARBA00022781"/>
    </source>
</evidence>
<comment type="similarity">
    <text evidence="8">Belongs to the ATPase delta chain family.</text>
</comment>
<keyword evidence="5 8" id="KW-0472">Membrane</keyword>
<keyword evidence="2 8" id="KW-0813">Transport</keyword>
<dbReference type="Proteomes" id="UP000029040">
    <property type="component" value="Unassembled WGS sequence"/>
</dbReference>
<comment type="caution">
    <text evidence="9">The sequence shown here is derived from an EMBL/GenBank/DDBJ whole genome shotgun (WGS) entry which is preliminary data.</text>
</comment>
<comment type="subcellular location">
    <subcellularLocation>
        <location evidence="8">Cell membrane</location>
        <topology evidence="8">Peripheral membrane protein</topology>
    </subcellularLocation>
    <subcellularLocation>
        <location evidence="1">Membrane</location>
    </subcellularLocation>
</comment>
<dbReference type="NCBIfam" id="NF009967">
    <property type="entry name" value="PRK13430.1"/>
    <property type="match status" value="1"/>
</dbReference>
<keyword evidence="7 8" id="KW-0066">ATP synthesis</keyword>
<keyword evidence="6 8" id="KW-0139">CF(1)</keyword>
<dbReference type="GO" id="GO:0046933">
    <property type="term" value="F:proton-transporting ATP synthase activity, rotational mechanism"/>
    <property type="evidence" value="ECO:0007669"/>
    <property type="project" value="UniProtKB-UniRule"/>
</dbReference>
<evidence type="ECO:0000256" key="5">
    <source>
        <dbReference type="ARBA" id="ARBA00023136"/>
    </source>
</evidence>
<dbReference type="HAMAP" id="MF_01416">
    <property type="entry name" value="ATP_synth_delta_bact"/>
    <property type="match status" value="1"/>
</dbReference>
<dbReference type="InterPro" id="IPR000711">
    <property type="entry name" value="ATPase_OSCP/dsu"/>
</dbReference>
<evidence type="ECO:0000256" key="4">
    <source>
        <dbReference type="ARBA" id="ARBA00023065"/>
    </source>
</evidence>
<evidence type="ECO:0000256" key="1">
    <source>
        <dbReference type="ARBA" id="ARBA00004370"/>
    </source>
</evidence>
<dbReference type="RefSeq" id="WP_033510364.1">
    <property type="nucleotide sequence ID" value="NZ_JDTM01000022.1"/>
</dbReference>
<comment type="function">
    <text evidence="8">This protein is part of the stalk that links CF(0) to CF(1). It either transmits conformational changes from CF(0) to CF(1) or is implicated in proton conduction.</text>
</comment>
<evidence type="ECO:0000256" key="8">
    <source>
        <dbReference type="HAMAP-Rule" id="MF_01416"/>
    </source>
</evidence>
<sequence length="278" mass="31127">MRGEASRIADRVSRDSLAPKLRETRELAWRIGNELFTITNVLDHNIRLERALTDPSRPVADKVAVLNRLIGDQAHEMTMEILTDLVGRRWSRVSDIANAVEDFAVDGMMYYADATDATLQVSIELADLRSALLNLPVVRSDLSDERVPAEARIKLLFALIGEDANLNKVTMRLAEHATCNPRNRRYLSTLHWLINKFSRHMGESMVTVTTAAPLNQGQIDRLIAIYTKKVGRPVHINSTVDPTVIGGMRIEIGDEVTDNTVVAQLEQLQRKVKAGTRP</sequence>
<evidence type="ECO:0000256" key="7">
    <source>
        <dbReference type="ARBA" id="ARBA00023310"/>
    </source>
</evidence>
<dbReference type="GO" id="GO:0045259">
    <property type="term" value="C:proton-transporting ATP synthase complex"/>
    <property type="evidence" value="ECO:0007669"/>
    <property type="project" value="UniProtKB-KW"/>
</dbReference>
<comment type="function">
    <text evidence="8">F(1)F(0) ATP synthase produces ATP from ADP in the presence of a proton or sodium gradient. F-type ATPases consist of two structural domains, F(1) containing the extramembraneous catalytic core and F(0) containing the membrane proton channel, linked together by a central stalk and a peripheral stalk. During catalysis, ATP synthesis in the catalytic domain of F(1) is coupled via a rotary mechanism of the central stalk subunits to proton translocation.</text>
</comment>
<reference evidence="9 10" key="1">
    <citation type="submission" date="2014-03" db="EMBL/GenBank/DDBJ databases">
        <title>Genomics of Bifidobacteria.</title>
        <authorList>
            <person name="Ventura M."/>
            <person name="Milani C."/>
            <person name="Lugli G.A."/>
        </authorList>
    </citation>
    <scope>NUCLEOTIDE SEQUENCE [LARGE SCALE GENOMIC DNA]</scope>
    <source>
        <strain evidence="9 10">LMG 14934</strain>
    </source>
</reference>
<dbReference type="Pfam" id="PF00213">
    <property type="entry name" value="OSCP"/>
    <property type="match status" value="1"/>
</dbReference>
<keyword evidence="8" id="KW-1003">Cell membrane</keyword>
<dbReference type="AlphaFoldDB" id="A0A087CQ67"/>
<dbReference type="PANTHER" id="PTHR11910">
    <property type="entry name" value="ATP SYNTHASE DELTA CHAIN"/>
    <property type="match status" value="1"/>
</dbReference>
<dbReference type="EMBL" id="JGZM01000008">
    <property type="protein sequence ID" value="KFI85417.1"/>
    <property type="molecule type" value="Genomic_DNA"/>
</dbReference>
<evidence type="ECO:0000256" key="6">
    <source>
        <dbReference type="ARBA" id="ARBA00023196"/>
    </source>
</evidence>
<name>A0A087CQ67_9BIFI</name>
<gene>
    <name evidence="8" type="primary">atpH</name>
    <name evidence="9" type="ORF">BSAE_1271</name>
</gene>
<protein>
    <recommendedName>
        <fullName evidence="8">ATP synthase subunit delta</fullName>
    </recommendedName>
    <alternativeName>
        <fullName evidence="8">ATP synthase F(1) sector subunit delta</fullName>
    </alternativeName>
    <alternativeName>
        <fullName evidence="8">F-type ATPase subunit delta</fullName>
        <shortName evidence="8">F-ATPase subunit delta</shortName>
    </alternativeName>
</protein>
<keyword evidence="4 8" id="KW-0406">Ion transport</keyword>
<dbReference type="InterPro" id="IPR020781">
    <property type="entry name" value="ATPase_OSCP/d_CS"/>
</dbReference>
<organism evidence="9 10">
    <name type="scientific">Bifidobacterium pullorum subsp. saeculare DSM 6531 = LMG 14934</name>
    <dbReference type="NCBI Taxonomy" id="1437611"/>
    <lineage>
        <taxon>Bacteria</taxon>
        <taxon>Bacillati</taxon>
        <taxon>Actinomycetota</taxon>
        <taxon>Actinomycetes</taxon>
        <taxon>Bifidobacteriales</taxon>
        <taxon>Bifidobacteriaceae</taxon>
        <taxon>Bifidobacterium</taxon>
    </lineage>
</organism>
<evidence type="ECO:0000313" key="10">
    <source>
        <dbReference type="Proteomes" id="UP000029040"/>
    </source>
</evidence>